<dbReference type="EMBL" id="JBFRUW010000018">
    <property type="protein sequence ID" value="MFA0568011.1"/>
    <property type="molecule type" value="Genomic_DNA"/>
</dbReference>
<comment type="caution">
    <text evidence="2">The sequence shown here is derived from an EMBL/GenBank/DDBJ whole genome shotgun (WGS) entry which is preliminary data.</text>
</comment>
<dbReference type="RefSeq" id="WP_137373676.1">
    <property type="nucleotide sequence ID" value="NZ_AP025491.1"/>
</dbReference>
<dbReference type="InterPro" id="IPR003607">
    <property type="entry name" value="HD/PDEase_dom"/>
</dbReference>
<evidence type="ECO:0000313" key="3">
    <source>
        <dbReference type="Proteomes" id="UP001570417"/>
    </source>
</evidence>
<dbReference type="PANTHER" id="PTHR43155">
    <property type="entry name" value="CYCLIC DI-GMP PHOSPHODIESTERASE PA4108-RELATED"/>
    <property type="match status" value="1"/>
</dbReference>
<dbReference type="CDD" id="cd00077">
    <property type="entry name" value="HDc"/>
    <property type="match status" value="2"/>
</dbReference>
<dbReference type="Proteomes" id="UP001570417">
    <property type="component" value="Unassembled WGS sequence"/>
</dbReference>
<sequence length="425" mass="47857">MDLCCEEVTVDLRRALLGIARALDNVGFESKNHGQRVGYIAYRCAQSVGWEEEQAQLAFSLGLIHDCGITQMDEHRSLLTSLVPEGTHHHCQKGHEILKECPVLSIFAKPVLYHHTAWEELQFLPMGMLEKELAAIIMLADRVDYLYGETSSDRFGNLTPAGKASIIECLTDSAGTLFESNLVQHMCELVDNDDFWFSMDISYIEIMSSKFSAVPFFSQKMTLDETIAFGEFIAKLVDAKSAFTFQHSLKVGQLTEYLAKKLGYSQTTQRKLYLAGLVHDIGKLQTPRDVLHKPGSLTDEEFCCIKRHATDTRFSLQELFHSPQICEWASNHHERLDGSGYPLGKTAEQLDQPSRIVAVVDVFQALSQSRPYRDGMSLEQTMAIMSDLVSSNKLDKVVFSCLRKHAQYCFDLSTDRVSMTVCKAL</sequence>
<dbReference type="Pfam" id="PF01966">
    <property type="entry name" value="HD"/>
    <property type="match status" value="1"/>
</dbReference>
<dbReference type="InterPro" id="IPR006675">
    <property type="entry name" value="HDIG_dom"/>
</dbReference>
<feature type="domain" description="HD-GYP" evidence="1">
    <location>
        <begin position="222"/>
        <end position="418"/>
    </location>
</feature>
<dbReference type="PANTHER" id="PTHR43155:SF1">
    <property type="entry name" value="3'3'-CGAMP-SPECIFIC PHOSPHODIESTERASE 1"/>
    <property type="match status" value="1"/>
</dbReference>
<dbReference type="Pfam" id="PF13487">
    <property type="entry name" value="HD_5"/>
    <property type="match status" value="1"/>
</dbReference>
<dbReference type="InterPro" id="IPR037522">
    <property type="entry name" value="HD_GYP_dom"/>
</dbReference>
<dbReference type="NCBIfam" id="TIGR00277">
    <property type="entry name" value="HDIG"/>
    <property type="match status" value="1"/>
</dbReference>
<keyword evidence="3" id="KW-1185">Reference proteome</keyword>
<dbReference type="SUPFAM" id="SSF109604">
    <property type="entry name" value="HD-domain/PDEase-like"/>
    <property type="match status" value="2"/>
</dbReference>
<dbReference type="Gene3D" id="1.10.3210.10">
    <property type="entry name" value="Hypothetical protein af1432"/>
    <property type="match status" value="2"/>
</dbReference>
<organism evidence="2 3">
    <name type="scientific">Vibrio gallaecicus</name>
    <dbReference type="NCBI Taxonomy" id="552386"/>
    <lineage>
        <taxon>Bacteria</taxon>
        <taxon>Pseudomonadati</taxon>
        <taxon>Pseudomonadota</taxon>
        <taxon>Gammaproteobacteria</taxon>
        <taxon>Vibrionales</taxon>
        <taxon>Vibrionaceae</taxon>
        <taxon>Vibrio</taxon>
    </lineage>
</organism>
<gene>
    <name evidence="2" type="ORF">AB4566_06965</name>
</gene>
<protein>
    <submittedName>
        <fullName evidence="2">HD domain-containing phosphohydrolase</fullName>
    </submittedName>
</protein>
<name>A0ABV4N9K4_9VIBR</name>
<accession>A0ABV4N9K4</accession>
<proteinExistence type="predicted"/>
<dbReference type="SMART" id="SM00471">
    <property type="entry name" value="HDc"/>
    <property type="match status" value="2"/>
</dbReference>
<evidence type="ECO:0000313" key="2">
    <source>
        <dbReference type="EMBL" id="MFA0568011.1"/>
    </source>
</evidence>
<dbReference type="InterPro" id="IPR006674">
    <property type="entry name" value="HD_domain"/>
</dbReference>
<dbReference type="PROSITE" id="PS51832">
    <property type="entry name" value="HD_GYP"/>
    <property type="match status" value="1"/>
</dbReference>
<evidence type="ECO:0000259" key="1">
    <source>
        <dbReference type="PROSITE" id="PS51832"/>
    </source>
</evidence>
<reference evidence="2 3" key="1">
    <citation type="journal article" date="2024" name="ISME J.">
        <title>Tailless and filamentous prophages are predominant in marine Vibrio.</title>
        <authorList>
            <person name="Steensen K."/>
            <person name="Seneca J."/>
            <person name="Bartlau N."/>
            <person name="Yu X.A."/>
            <person name="Hussain F.A."/>
            <person name="Polz M.F."/>
        </authorList>
    </citation>
    <scope>NUCLEOTIDE SEQUENCE [LARGE SCALE GENOMIC DNA]</scope>
    <source>
        <strain evidence="2 3">10N.222.51.A1</strain>
    </source>
</reference>